<dbReference type="PANTHER" id="PTHR48079:SF6">
    <property type="entry name" value="NAD(P)-BINDING DOMAIN-CONTAINING PROTEIN-RELATED"/>
    <property type="match status" value="1"/>
</dbReference>
<dbReference type="OrthoDB" id="7941246at2"/>
<dbReference type="RefSeq" id="WP_106122561.1">
    <property type="nucleotide sequence ID" value="NZ_PVTY01000006.1"/>
</dbReference>
<accession>A0A2T0YMX0</accession>
<evidence type="ECO:0000313" key="4">
    <source>
        <dbReference type="Proteomes" id="UP000238217"/>
    </source>
</evidence>
<feature type="region of interest" description="Disordered" evidence="1">
    <location>
        <begin position="293"/>
        <end position="340"/>
    </location>
</feature>
<dbReference type="AlphaFoldDB" id="A0A2T0YMX0"/>
<feature type="domain" description="NAD-dependent epimerase/dehydratase" evidence="2">
    <location>
        <begin position="4"/>
        <end position="204"/>
    </location>
</feature>
<dbReference type="Proteomes" id="UP000238217">
    <property type="component" value="Unassembled WGS sequence"/>
</dbReference>
<feature type="compositionally biased region" description="Basic and acidic residues" evidence="1">
    <location>
        <begin position="330"/>
        <end position="340"/>
    </location>
</feature>
<keyword evidence="4" id="KW-1185">Reference proteome</keyword>
<evidence type="ECO:0000313" key="3">
    <source>
        <dbReference type="EMBL" id="PRZ16687.1"/>
    </source>
</evidence>
<dbReference type="InterPro" id="IPR001509">
    <property type="entry name" value="Epimerase_deHydtase"/>
</dbReference>
<sequence>MTRILILGGTGWLGAEIAATAVAQGHEVTALARGSSGTVPDGVTLIKADRTEPGAYQQVQREWDEVIELSYTPQLVESALDALAAHARHWTLISSVSVYADNDQPGADETAPLLEVRDLAEYADAKVHAEGISRARLGDRLAIIRPGLISGPDDPSDRFGYWPARFQRGGPILVPEVTNRWVQSIDVSDLAEFILHAGSTRASGEVNAVGPSLPLHEFFTQLRSAAPTGTTLVTATDEWLLDRSVRYWAGPRSLPLWLPLTDTPFAQRSSAALRRAGGRLSPFVESTARVLEDERRRGLERPRRSGLSMEEESELLRLHSGAAGCPPPPDPRKDQSPRQR</sequence>
<comment type="caution">
    <text evidence="3">The sequence shown here is derived from an EMBL/GenBank/DDBJ whole genome shotgun (WGS) entry which is preliminary data.</text>
</comment>
<feature type="compositionally biased region" description="Basic and acidic residues" evidence="1">
    <location>
        <begin position="293"/>
        <end position="303"/>
    </location>
</feature>
<organism evidence="3 4">
    <name type="scientific">Nesterenkonia sandarakina</name>
    <dbReference type="NCBI Taxonomy" id="272918"/>
    <lineage>
        <taxon>Bacteria</taxon>
        <taxon>Bacillati</taxon>
        <taxon>Actinomycetota</taxon>
        <taxon>Actinomycetes</taxon>
        <taxon>Micrococcales</taxon>
        <taxon>Micrococcaceae</taxon>
        <taxon>Nesterenkonia</taxon>
    </lineage>
</organism>
<name>A0A2T0YMX0_9MICC</name>
<dbReference type="PANTHER" id="PTHR48079">
    <property type="entry name" value="PROTEIN YEEZ"/>
    <property type="match status" value="1"/>
</dbReference>
<protein>
    <submittedName>
        <fullName evidence="3">Nucleoside-diphosphate-sugar epimerase</fullName>
    </submittedName>
</protein>
<dbReference type="InterPro" id="IPR051783">
    <property type="entry name" value="NAD(P)-dependent_oxidoreduct"/>
</dbReference>
<dbReference type="InterPro" id="IPR036291">
    <property type="entry name" value="NAD(P)-bd_dom_sf"/>
</dbReference>
<evidence type="ECO:0000259" key="2">
    <source>
        <dbReference type="Pfam" id="PF01370"/>
    </source>
</evidence>
<dbReference type="EMBL" id="PVTY01000006">
    <property type="protein sequence ID" value="PRZ16687.1"/>
    <property type="molecule type" value="Genomic_DNA"/>
</dbReference>
<dbReference type="GO" id="GO:0004029">
    <property type="term" value="F:aldehyde dehydrogenase (NAD+) activity"/>
    <property type="evidence" value="ECO:0007669"/>
    <property type="project" value="TreeGrafter"/>
</dbReference>
<reference evidence="3 4" key="1">
    <citation type="submission" date="2018-03" db="EMBL/GenBank/DDBJ databases">
        <title>Comparative analysis of microorganisms from saline springs in Andes Mountain Range, Colombia.</title>
        <authorList>
            <person name="Rubin E."/>
        </authorList>
    </citation>
    <scope>NUCLEOTIDE SEQUENCE [LARGE SCALE GENOMIC DNA]</scope>
    <source>
        <strain evidence="3 4">CG 35</strain>
    </source>
</reference>
<gene>
    <name evidence="3" type="ORF">BCL67_1067</name>
</gene>
<dbReference type="Pfam" id="PF01370">
    <property type="entry name" value="Epimerase"/>
    <property type="match status" value="1"/>
</dbReference>
<evidence type="ECO:0000256" key="1">
    <source>
        <dbReference type="SAM" id="MobiDB-lite"/>
    </source>
</evidence>
<dbReference type="SUPFAM" id="SSF51735">
    <property type="entry name" value="NAD(P)-binding Rossmann-fold domains"/>
    <property type="match status" value="1"/>
</dbReference>
<proteinExistence type="predicted"/>
<dbReference type="Gene3D" id="3.40.50.720">
    <property type="entry name" value="NAD(P)-binding Rossmann-like Domain"/>
    <property type="match status" value="1"/>
</dbReference>
<dbReference type="GO" id="GO:0005737">
    <property type="term" value="C:cytoplasm"/>
    <property type="evidence" value="ECO:0007669"/>
    <property type="project" value="TreeGrafter"/>
</dbReference>